<reference evidence="3" key="1">
    <citation type="submission" date="2022-10" db="EMBL/GenBank/DDBJ databases">
        <title>Tapping the CABI collections for fungal endophytes: first genome assemblies for Collariella, Neodidymelliopsis, Ascochyta clinopodiicola, Didymella pomorum, Didymosphaeria variabile, Neocosmospora piperis and Neocucurbitaria cava.</title>
        <authorList>
            <person name="Hill R."/>
        </authorList>
    </citation>
    <scope>NUCLEOTIDE SEQUENCE</scope>
    <source>
        <strain evidence="3">IMI 355082</strain>
    </source>
</reference>
<dbReference type="OrthoDB" id="4062651at2759"/>
<organism evidence="3 4">
    <name type="scientific">Gnomoniopsis smithogilvyi</name>
    <dbReference type="NCBI Taxonomy" id="1191159"/>
    <lineage>
        <taxon>Eukaryota</taxon>
        <taxon>Fungi</taxon>
        <taxon>Dikarya</taxon>
        <taxon>Ascomycota</taxon>
        <taxon>Pezizomycotina</taxon>
        <taxon>Sordariomycetes</taxon>
        <taxon>Sordariomycetidae</taxon>
        <taxon>Diaporthales</taxon>
        <taxon>Gnomoniaceae</taxon>
        <taxon>Gnomoniopsis</taxon>
    </lineage>
</organism>
<evidence type="ECO:0000313" key="3">
    <source>
        <dbReference type="EMBL" id="KAJ4393266.1"/>
    </source>
</evidence>
<dbReference type="AlphaFoldDB" id="A0A9W9CY79"/>
<feature type="compositionally biased region" description="Low complexity" evidence="1">
    <location>
        <begin position="30"/>
        <end position="52"/>
    </location>
</feature>
<evidence type="ECO:0000256" key="1">
    <source>
        <dbReference type="SAM" id="MobiDB-lite"/>
    </source>
</evidence>
<dbReference type="GO" id="GO:0005524">
    <property type="term" value="F:ATP binding"/>
    <property type="evidence" value="ECO:0007669"/>
    <property type="project" value="InterPro"/>
</dbReference>
<dbReference type="PANTHER" id="PTHR44305">
    <property type="entry name" value="SI:DKEY-192D15.2-RELATED"/>
    <property type="match status" value="1"/>
</dbReference>
<comment type="caution">
    <text evidence="3">The sequence shown here is derived from an EMBL/GenBank/DDBJ whole genome shotgun (WGS) entry which is preliminary data.</text>
</comment>
<protein>
    <recommendedName>
        <fullName evidence="2">Protein kinase domain-containing protein</fullName>
    </recommendedName>
</protein>
<gene>
    <name evidence="3" type="ORF">N0V93_002474</name>
</gene>
<dbReference type="EMBL" id="JAPEVB010000002">
    <property type="protein sequence ID" value="KAJ4393266.1"/>
    <property type="molecule type" value="Genomic_DNA"/>
</dbReference>
<keyword evidence="4" id="KW-1185">Reference proteome</keyword>
<dbReference type="InterPro" id="IPR000719">
    <property type="entry name" value="Prot_kinase_dom"/>
</dbReference>
<evidence type="ECO:0000259" key="2">
    <source>
        <dbReference type="PROSITE" id="PS50011"/>
    </source>
</evidence>
<dbReference type="GO" id="GO:0004672">
    <property type="term" value="F:protein kinase activity"/>
    <property type="evidence" value="ECO:0007669"/>
    <property type="project" value="InterPro"/>
</dbReference>
<dbReference type="Proteomes" id="UP001140453">
    <property type="component" value="Unassembled WGS sequence"/>
</dbReference>
<feature type="region of interest" description="Disordered" evidence="1">
    <location>
        <begin position="416"/>
        <end position="437"/>
    </location>
</feature>
<feature type="compositionally biased region" description="Low complexity" evidence="1">
    <location>
        <begin position="759"/>
        <end position="775"/>
    </location>
</feature>
<name>A0A9W9CY79_9PEZI</name>
<dbReference type="SUPFAM" id="SSF56112">
    <property type="entry name" value="Protein kinase-like (PK-like)"/>
    <property type="match status" value="1"/>
</dbReference>
<dbReference type="InterPro" id="IPR011009">
    <property type="entry name" value="Kinase-like_dom_sf"/>
</dbReference>
<sequence length="860" mass="94998">MSDPRGMTVDSAAPTGGGLRRPQTGPDLRTPTSQSTADPDSSPSSSNSTGATFTTNLPDDFTRDQAKLNRLSVPELRVGNAPLAPSIIATANTDHDAMQVLHQYRLVRKLHDDEDIWLVQRANDETEFVGWRWDIPRLNPAFGQLLERGAGNAVAAVLNHPNLVSHVDIHQVSYWRGRDIEYRDYAISDYMDAGTLRNFIDKTPVLPKINLRTGRVLQWLPESLIWHVAVSLLSALTWLHEGVREEDTIRWGEDGTATRKAKIQTPTERLEDWWPILHRDIRTDQVFFQHSRGIETYGSCKLGGYGNMFVSGHVHGRAAGTAVTSWDETSEDQLRGVILKAQADLKTRRDGEADPEERKKMFEDYSDIEHGQRPYFKGTEVFKVGVILWQMMTRQLIPDPEVCIYCQKNHWTEGESETEKLSSDPSTSGEGLAGHNEAKRQCKGWRMGVFRLEEWLKWLSKGADCTQPDAGYSPGLISLMSQLLDPQSFRRTVSTFDLLDGAKSGYLEWKETTEEGKRYIDQWDDLVQREKNRQKKEAHERDLALKQSGDRAQDYVHLAMGGVRSTRIADSKSIATQAAHPRESAHRAGPELTEAIARASSRSLPTRSISTRPFRRSNLFASYMMATRPPPLLLTKRLTSFLALNLTPNLNTLLLLTPDGKLLAYASNPSLPVTTLRTHGTVAASLFAIHTSGTDRETVEGALGGREDRGAGANEDVPLAVTIQLETGVVLVIRRLRCSMLFVAMGPPQPTSTEISSRPQTQHQQQQHAHLQPLAGAIAGTAGSSPAHTNGGQSPPQSTSHNEHAEVASILSAGTGASSSTTAGSAGVMATRRHVEELARWLDEKLGKLDLPPMGFGGPV</sequence>
<feature type="region of interest" description="Disordered" evidence="1">
    <location>
        <begin position="748"/>
        <end position="804"/>
    </location>
</feature>
<feature type="compositionally biased region" description="Polar residues" evidence="1">
    <location>
        <begin position="782"/>
        <end position="800"/>
    </location>
</feature>
<feature type="domain" description="Protein kinase" evidence="2">
    <location>
        <begin position="72"/>
        <end position="507"/>
    </location>
</feature>
<accession>A0A9W9CY79</accession>
<dbReference type="PANTHER" id="PTHR44305:SF24">
    <property type="entry name" value="TYROSINE-PROTEIN KINASE C03B1.5-RELATED"/>
    <property type="match status" value="1"/>
</dbReference>
<proteinExistence type="predicted"/>
<dbReference type="PROSITE" id="PS50011">
    <property type="entry name" value="PROTEIN_KINASE_DOM"/>
    <property type="match status" value="1"/>
</dbReference>
<evidence type="ECO:0000313" key="4">
    <source>
        <dbReference type="Proteomes" id="UP001140453"/>
    </source>
</evidence>
<dbReference type="InterPro" id="IPR053083">
    <property type="entry name" value="TF_kinase-domain_protein"/>
</dbReference>
<dbReference type="Gene3D" id="1.10.510.10">
    <property type="entry name" value="Transferase(Phosphotransferase) domain 1"/>
    <property type="match status" value="1"/>
</dbReference>
<feature type="region of interest" description="Disordered" evidence="1">
    <location>
        <begin position="1"/>
        <end position="61"/>
    </location>
</feature>
<dbReference type="Gene3D" id="3.30.450.30">
    <property type="entry name" value="Dynein light chain 2a, cytoplasmic"/>
    <property type="match status" value="1"/>
</dbReference>